<dbReference type="Proteomes" id="UP000230233">
    <property type="component" value="Chromosome III"/>
</dbReference>
<name>A0A2G5UE80_9PELO</name>
<dbReference type="EMBL" id="PDUG01000003">
    <property type="protein sequence ID" value="PIC37809.1"/>
    <property type="molecule type" value="Genomic_DNA"/>
</dbReference>
<organism evidence="2 3">
    <name type="scientific">Caenorhabditis nigoni</name>
    <dbReference type="NCBI Taxonomy" id="1611254"/>
    <lineage>
        <taxon>Eukaryota</taxon>
        <taxon>Metazoa</taxon>
        <taxon>Ecdysozoa</taxon>
        <taxon>Nematoda</taxon>
        <taxon>Chromadorea</taxon>
        <taxon>Rhabditida</taxon>
        <taxon>Rhabditina</taxon>
        <taxon>Rhabditomorpha</taxon>
        <taxon>Rhabditoidea</taxon>
        <taxon>Rhabditidae</taxon>
        <taxon>Peloderinae</taxon>
        <taxon>Caenorhabditis</taxon>
    </lineage>
</organism>
<keyword evidence="3" id="KW-1185">Reference proteome</keyword>
<evidence type="ECO:0000256" key="1">
    <source>
        <dbReference type="SAM" id="MobiDB-lite"/>
    </source>
</evidence>
<proteinExistence type="predicted"/>
<accession>A0A2G5UE80</accession>
<sequence length="82" mass="9322">MINVKESAKGKTKKRRQKKAQGGDFKESACNKRVETRAVFSGERVQRSVVCRSVSLRLHYSVLLPGILHKIVTAFEFDTDQK</sequence>
<dbReference type="AlphaFoldDB" id="A0A2G5UE80"/>
<evidence type="ECO:0000313" key="2">
    <source>
        <dbReference type="EMBL" id="PIC37809.1"/>
    </source>
</evidence>
<comment type="caution">
    <text evidence="2">The sequence shown here is derived from an EMBL/GenBank/DDBJ whole genome shotgun (WGS) entry which is preliminary data.</text>
</comment>
<protein>
    <submittedName>
        <fullName evidence="2">Uncharacterized protein</fullName>
    </submittedName>
</protein>
<reference evidence="3" key="1">
    <citation type="submission" date="2017-10" db="EMBL/GenBank/DDBJ databases">
        <title>Rapid genome shrinkage in a self-fertile nematode reveals novel sperm competition proteins.</title>
        <authorList>
            <person name="Yin D."/>
            <person name="Schwarz E.M."/>
            <person name="Thomas C.G."/>
            <person name="Felde R.L."/>
            <person name="Korf I.F."/>
            <person name="Cutter A.D."/>
            <person name="Schartner C.M."/>
            <person name="Ralston E.J."/>
            <person name="Meyer B.J."/>
            <person name="Haag E.S."/>
        </authorList>
    </citation>
    <scope>NUCLEOTIDE SEQUENCE [LARGE SCALE GENOMIC DNA]</scope>
    <source>
        <strain evidence="3">JU1422</strain>
    </source>
</reference>
<feature type="compositionally biased region" description="Basic residues" evidence="1">
    <location>
        <begin position="10"/>
        <end position="19"/>
    </location>
</feature>
<evidence type="ECO:0000313" key="3">
    <source>
        <dbReference type="Proteomes" id="UP000230233"/>
    </source>
</evidence>
<gene>
    <name evidence="2" type="primary">Cnig_chr_III.g10019</name>
    <name evidence="2" type="ORF">B9Z55_010019</name>
</gene>
<feature type="region of interest" description="Disordered" evidence="1">
    <location>
        <begin position="1"/>
        <end position="27"/>
    </location>
</feature>